<keyword evidence="11" id="KW-0723">Serine/threonine-protein kinase</keyword>
<dbReference type="Gene3D" id="1.10.510.10">
    <property type="entry name" value="Transferase(Phosphotransferase) domain 1"/>
    <property type="match status" value="1"/>
</dbReference>
<evidence type="ECO:0000256" key="6">
    <source>
        <dbReference type="ARBA" id="ARBA00038999"/>
    </source>
</evidence>
<comment type="catalytic activity">
    <reaction evidence="9">
        <text>L-tyrosyl-[protein] + ATP = O-phospho-L-tyrosyl-[protein] + ADP + H(+)</text>
        <dbReference type="Rhea" id="RHEA:10596"/>
        <dbReference type="Rhea" id="RHEA-COMP:10136"/>
        <dbReference type="Rhea" id="RHEA-COMP:20101"/>
        <dbReference type="ChEBI" id="CHEBI:15378"/>
        <dbReference type="ChEBI" id="CHEBI:30616"/>
        <dbReference type="ChEBI" id="CHEBI:46858"/>
        <dbReference type="ChEBI" id="CHEBI:61978"/>
        <dbReference type="ChEBI" id="CHEBI:456216"/>
        <dbReference type="EC" id="2.7.12.2"/>
    </reaction>
</comment>
<dbReference type="OMA" id="ILATYCA"/>
<evidence type="ECO:0000256" key="3">
    <source>
        <dbReference type="ARBA" id="ARBA00022777"/>
    </source>
</evidence>
<keyword evidence="15" id="KW-1185">Reference proteome</keyword>
<dbReference type="InterPro" id="IPR011009">
    <property type="entry name" value="Kinase-like_dom_sf"/>
</dbReference>
<keyword evidence="1" id="KW-0808">Transferase</keyword>
<dbReference type="EMBL" id="JH992985">
    <property type="protein sequence ID" value="EKX48531.1"/>
    <property type="molecule type" value="Genomic_DNA"/>
</dbReference>
<reference evidence="13 15" key="1">
    <citation type="journal article" date="2012" name="Nature">
        <title>Algal genomes reveal evolutionary mosaicism and the fate of nucleomorphs.</title>
        <authorList>
            <consortium name="DOE Joint Genome Institute"/>
            <person name="Curtis B.A."/>
            <person name="Tanifuji G."/>
            <person name="Burki F."/>
            <person name="Gruber A."/>
            <person name="Irimia M."/>
            <person name="Maruyama S."/>
            <person name="Arias M.C."/>
            <person name="Ball S.G."/>
            <person name="Gile G.H."/>
            <person name="Hirakawa Y."/>
            <person name="Hopkins J.F."/>
            <person name="Kuo A."/>
            <person name="Rensing S.A."/>
            <person name="Schmutz J."/>
            <person name="Symeonidi A."/>
            <person name="Elias M."/>
            <person name="Eveleigh R.J."/>
            <person name="Herman E.K."/>
            <person name="Klute M.J."/>
            <person name="Nakayama T."/>
            <person name="Obornik M."/>
            <person name="Reyes-Prieto A."/>
            <person name="Armbrust E.V."/>
            <person name="Aves S.J."/>
            <person name="Beiko R.G."/>
            <person name="Coutinho P."/>
            <person name="Dacks J.B."/>
            <person name="Durnford D.G."/>
            <person name="Fast N.M."/>
            <person name="Green B.R."/>
            <person name="Grisdale C.J."/>
            <person name="Hempel F."/>
            <person name="Henrissat B."/>
            <person name="Hoppner M.P."/>
            <person name="Ishida K."/>
            <person name="Kim E."/>
            <person name="Koreny L."/>
            <person name="Kroth P.G."/>
            <person name="Liu Y."/>
            <person name="Malik S.B."/>
            <person name="Maier U.G."/>
            <person name="McRose D."/>
            <person name="Mock T."/>
            <person name="Neilson J.A."/>
            <person name="Onodera N.T."/>
            <person name="Poole A.M."/>
            <person name="Pritham E.J."/>
            <person name="Richards T.A."/>
            <person name="Rocap G."/>
            <person name="Roy S.W."/>
            <person name="Sarai C."/>
            <person name="Schaack S."/>
            <person name="Shirato S."/>
            <person name="Slamovits C.H."/>
            <person name="Spencer D.F."/>
            <person name="Suzuki S."/>
            <person name="Worden A.Z."/>
            <person name="Zauner S."/>
            <person name="Barry K."/>
            <person name="Bell C."/>
            <person name="Bharti A.K."/>
            <person name="Crow J.A."/>
            <person name="Grimwood J."/>
            <person name="Kramer R."/>
            <person name="Lindquist E."/>
            <person name="Lucas S."/>
            <person name="Salamov A."/>
            <person name="McFadden G.I."/>
            <person name="Lane C.E."/>
            <person name="Keeling P.J."/>
            <person name="Gray M.W."/>
            <person name="Grigoriev I.V."/>
            <person name="Archibald J.M."/>
        </authorList>
    </citation>
    <scope>NUCLEOTIDE SEQUENCE</scope>
    <source>
        <strain evidence="13 15">CCMP2712</strain>
    </source>
</reference>
<dbReference type="GO" id="GO:0004674">
    <property type="term" value="F:protein serine/threonine kinase activity"/>
    <property type="evidence" value="ECO:0007669"/>
    <property type="project" value="UniProtKB-KW"/>
</dbReference>
<dbReference type="InterPro" id="IPR008271">
    <property type="entry name" value="Ser/Thr_kinase_AS"/>
</dbReference>
<evidence type="ECO:0000256" key="8">
    <source>
        <dbReference type="ARBA" id="ARBA00049299"/>
    </source>
</evidence>
<dbReference type="EnsemblProtists" id="EKX48531">
    <property type="protein sequence ID" value="EKX48531"/>
    <property type="gene ID" value="GUITHDRAFT_105676"/>
</dbReference>
<sequence length="479" mass="53122">MKVFDLNLRSCGLDAGWFCAPARSSKRSCGSGWGACIDLPDSNREFVQPESKAFVQDDILIDADGLHVNNKKSLHQESELFLLLQTARRASQRHDDDSLSTASTHIDDEPTMISANRLAKHAGVPSISDKRKDNRYIPPVWRTASTSSDKSLQLPSLTGFSSSFSQEGSSGRKEVRLCNIQKIKEVGKGNTATVWKCIDCSDRRTLAVKEMPVDRDEKRKDMALREMVTMFGIDHAGIVACHNVFYSKNMFHIAMEYMDAGSLLDAMRRTCRQSGSYTMPLPALAHVCQKVLSALDFLHEGMQLVHRDVKPGNILLSVQGEVKLADLGICAQPITEGGLQEESTGVCATPVTEWIGTVTYMSPERLLGEAYGYSADMWSLGLVLVEAAMGRYPLTPSDFQGNLQFWDLLDIVMSESTCAFKLLEGLDREYDELRTFTDACLIKDGVTRPLARDLFGHPLLNSADQSVFAQWCLEVDGWA</sequence>
<dbReference type="PANTHER" id="PTHR48013">
    <property type="entry name" value="DUAL SPECIFICITY MITOGEN-ACTIVATED PROTEIN KINASE KINASE 5-RELATED"/>
    <property type="match status" value="1"/>
</dbReference>
<evidence type="ECO:0000313" key="14">
    <source>
        <dbReference type="EnsemblProtists" id="EKX48531"/>
    </source>
</evidence>
<evidence type="ECO:0000313" key="15">
    <source>
        <dbReference type="Proteomes" id="UP000011087"/>
    </source>
</evidence>
<proteinExistence type="inferred from homology"/>
<accession>L1JJ56</accession>
<dbReference type="Proteomes" id="UP000011087">
    <property type="component" value="Unassembled WGS sequence"/>
</dbReference>
<dbReference type="Pfam" id="PF00069">
    <property type="entry name" value="Pkinase"/>
    <property type="match status" value="1"/>
</dbReference>
<evidence type="ECO:0000256" key="4">
    <source>
        <dbReference type="ARBA" id="ARBA00022840"/>
    </source>
</evidence>
<dbReference type="InterPro" id="IPR000719">
    <property type="entry name" value="Prot_kinase_dom"/>
</dbReference>
<evidence type="ECO:0000256" key="11">
    <source>
        <dbReference type="RuleBase" id="RU000304"/>
    </source>
</evidence>
<comment type="catalytic activity">
    <reaction evidence="8">
        <text>L-threonyl-[protein] + ATP = O-phospho-L-threonyl-[protein] + ADP + H(+)</text>
        <dbReference type="Rhea" id="RHEA:46608"/>
        <dbReference type="Rhea" id="RHEA-COMP:11060"/>
        <dbReference type="Rhea" id="RHEA-COMP:11605"/>
        <dbReference type="ChEBI" id="CHEBI:15378"/>
        <dbReference type="ChEBI" id="CHEBI:30013"/>
        <dbReference type="ChEBI" id="CHEBI:30616"/>
        <dbReference type="ChEBI" id="CHEBI:61977"/>
        <dbReference type="ChEBI" id="CHEBI:456216"/>
        <dbReference type="EC" id="2.7.12.2"/>
    </reaction>
</comment>
<reference evidence="14" key="3">
    <citation type="submission" date="2015-06" db="UniProtKB">
        <authorList>
            <consortium name="EnsemblProtists"/>
        </authorList>
    </citation>
    <scope>IDENTIFICATION</scope>
</reference>
<dbReference type="STRING" id="905079.L1JJ56"/>
<dbReference type="OrthoDB" id="10252354at2759"/>
<evidence type="ECO:0000256" key="5">
    <source>
        <dbReference type="ARBA" id="ARBA00038035"/>
    </source>
</evidence>
<dbReference type="GO" id="GO:0004708">
    <property type="term" value="F:MAP kinase kinase activity"/>
    <property type="evidence" value="ECO:0007669"/>
    <property type="project" value="UniProtKB-EC"/>
</dbReference>
<evidence type="ECO:0000256" key="1">
    <source>
        <dbReference type="ARBA" id="ARBA00022679"/>
    </source>
</evidence>
<evidence type="ECO:0000256" key="7">
    <source>
        <dbReference type="ARBA" id="ARBA00049014"/>
    </source>
</evidence>
<dbReference type="Gene3D" id="3.30.200.20">
    <property type="entry name" value="Phosphorylase Kinase, domain 1"/>
    <property type="match status" value="1"/>
</dbReference>
<gene>
    <name evidence="13" type="ORF">GUITHDRAFT_105676</name>
</gene>
<dbReference type="PROSITE" id="PS00108">
    <property type="entry name" value="PROTEIN_KINASE_ST"/>
    <property type="match status" value="1"/>
</dbReference>
<comment type="catalytic activity">
    <reaction evidence="7">
        <text>L-seryl-[protein] + ATP = O-phospho-L-seryl-[protein] + ADP + H(+)</text>
        <dbReference type="Rhea" id="RHEA:17989"/>
        <dbReference type="Rhea" id="RHEA-COMP:9863"/>
        <dbReference type="Rhea" id="RHEA-COMP:11604"/>
        <dbReference type="ChEBI" id="CHEBI:15378"/>
        <dbReference type="ChEBI" id="CHEBI:29999"/>
        <dbReference type="ChEBI" id="CHEBI:30616"/>
        <dbReference type="ChEBI" id="CHEBI:83421"/>
        <dbReference type="ChEBI" id="CHEBI:456216"/>
        <dbReference type="EC" id="2.7.12.2"/>
    </reaction>
</comment>
<evidence type="ECO:0000256" key="2">
    <source>
        <dbReference type="ARBA" id="ARBA00022741"/>
    </source>
</evidence>
<dbReference type="GO" id="GO:0005524">
    <property type="term" value="F:ATP binding"/>
    <property type="evidence" value="ECO:0007669"/>
    <property type="project" value="UniProtKB-UniRule"/>
</dbReference>
<dbReference type="eggNOG" id="KOG0581">
    <property type="taxonomic scope" value="Eukaryota"/>
</dbReference>
<dbReference type="PaxDb" id="55529-EKX48531"/>
<keyword evidence="4 10" id="KW-0067">ATP-binding</keyword>
<organism evidence="13">
    <name type="scientific">Guillardia theta (strain CCMP2712)</name>
    <name type="common">Cryptophyte</name>
    <dbReference type="NCBI Taxonomy" id="905079"/>
    <lineage>
        <taxon>Eukaryota</taxon>
        <taxon>Cryptophyceae</taxon>
        <taxon>Pyrenomonadales</taxon>
        <taxon>Geminigeraceae</taxon>
        <taxon>Guillardia</taxon>
    </lineage>
</organism>
<dbReference type="SMART" id="SM00220">
    <property type="entry name" value="S_TKc"/>
    <property type="match status" value="1"/>
</dbReference>
<dbReference type="PROSITE" id="PS50011">
    <property type="entry name" value="PROTEIN_KINASE_DOM"/>
    <property type="match status" value="1"/>
</dbReference>
<dbReference type="GeneID" id="17305261"/>
<name>L1JJ56_GUITC</name>
<evidence type="ECO:0000313" key="13">
    <source>
        <dbReference type="EMBL" id="EKX48531.1"/>
    </source>
</evidence>
<dbReference type="KEGG" id="gtt:GUITHDRAFT_105676"/>
<protein>
    <recommendedName>
        <fullName evidence="6">mitogen-activated protein kinase kinase</fullName>
        <ecNumber evidence="6">2.7.12.2</ecNumber>
    </recommendedName>
</protein>
<keyword evidence="2 10" id="KW-0547">Nucleotide-binding</keyword>
<dbReference type="SUPFAM" id="SSF56112">
    <property type="entry name" value="Protein kinase-like (PK-like)"/>
    <property type="match status" value="1"/>
</dbReference>
<comment type="similarity">
    <text evidence="5">Belongs to the protein kinase superfamily. STE Ser/Thr protein kinase family. MAP kinase kinase subfamily.</text>
</comment>
<reference evidence="15" key="2">
    <citation type="submission" date="2012-11" db="EMBL/GenBank/DDBJ databases">
        <authorList>
            <person name="Kuo A."/>
            <person name="Curtis B.A."/>
            <person name="Tanifuji G."/>
            <person name="Burki F."/>
            <person name="Gruber A."/>
            <person name="Irimia M."/>
            <person name="Maruyama S."/>
            <person name="Arias M.C."/>
            <person name="Ball S.G."/>
            <person name="Gile G.H."/>
            <person name="Hirakawa Y."/>
            <person name="Hopkins J.F."/>
            <person name="Rensing S.A."/>
            <person name="Schmutz J."/>
            <person name="Symeonidi A."/>
            <person name="Elias M."/>
            <person name="Eveleigh R.J."/>
            <person name="Herman E.K."/>
            <person name="Klute M.J."/>
            <person name="Nakayama T."/>
            <person name="Obornik M."/>
            <person name="Reyes-Prieto A."/>
            <person name="Armbrust E.V."/>
            <person name="Aves S.J."/>
            <person name="Beiko R.G."/>
            <person name="Coutinho P."/>
            <person name="Dacks J.B."/>
            <person name="Durnford D.G."/>
            <person name="Fast N.M."/>
            <person name="Green B.R."/>
            <person name="Grisdale C."/>
            <person name="Hempe F."/>
            <person name="Henrissat B."/>
            <person name="Hoppner M.P."/>
            <person name="Ishida K.-I."/>
            <person name="Kim E."/>
            <person name="Koreny L."/>
            <person name="Kroth P.G."/>
            <person name="Liu Y."/>
            <person name="Malik S.-B."/>
            <person name="Maier U.G."/>
            <person name="McRose D."/>
            <person name="Mock T."/>
            <person name="Neilson J.A."/>
            <person name="Onodera N.T."/>
            <person name="Poole A.M."/>
            <person name="Pritham E.J."/>
            <person name="Richards T.A."/>
            <person name="Rocap G."/>
            <person name="Roy S.W."/>
            <person name="Sarai C."/>
            <person name="Schaack S."/>
            <person name="Shirato S."/>
            <person name="Slamovits C.H."/>
            <person name="Spencer D.F."/>
            <person name="Suzuki S."/>
            <person name="Worden A.Z."/>
            <person name="Zauner S."/>
            <person name="Barry K."/>
            <person name="Bell C."/>
            <person name="Bharti A.K."/>
            <person name="Crow J.A."/>
            <person name="Grimwood J."/>
            <person name="Kramer R."/>
            <person name="Lindquist E."/>
            <person name="Lucas S."/>
            <person name="Salamov A."/>
            <person name="McFadden G.I."/>
            <person name="Lane C.E."/>
            <person name="Keeling P.J."/>
            <person name="Gray M.W."/>
            <person name="Grigoriev I.V."/>
            <person name="Archibald J.M."/>
        </authorList>
    </citation>
    <scope>NUCLEOTIDE SEQUENCE</scope>
    <source>
        <strain evidence="15">CCMP2712</strain>
    </source>
</reference>
<dbReference type="HOGENOM" id="CLU_000288_63_23_1"/>
<dbReference type="PROSITE" id="PS00107">
    <property type="entry name" value="PROTEIN_KINASE_ATP"/>
    <property type="match status" value="1"/>
</dbReference>
<dbReference type="AlphaFoldDB" id="L1JJ56"/>
<dbReference type="EC" id="2.7.12.2" evidence="6"/>
<feature type="domain" description="Protein kinase" evidence="12">
    <location>
        <begin position="180"/>
        <end position="460"/>
    </location>
</feature>
<dbReference type="PANTHER" id="PTHR48013:SF9">
    <property type="entry name" value="DUAL SPECIFICITY MITOGEN-ACTIVATED PROTEIN KINASE KINASE 5"/>
    <property type="match status" value="1"/>
</dbReference>
<evidence type="ECO:0000256" key="9">
    <source>
        <dbReference type="ARBA" id="ARBA00051693"/>
    </source>
</evidence>
<feature type="binding site" evidence="10">
    <location>
        <position position="209"/>
    </location>
    <ligand>
        <name>ATP</name>
        <dbReference type="ChEBI" id="CHEBI:30616"/>
    </ligand>
</feature>
<evidence type="ECO:0000256" key="10">
    <source>
        <dbReference type="PROSITE-ProRule" id="PRU10141"/>
    </source>
</evidence>
<keyword evidence="3" id="KW-0418">Kinase</keyword>
<dbReference type="RefSeq" id="XP_005835511.1">
    <property type="nucleotide sequence ID" value="XM_005835454.1"/>
</dbReference>
<evidence type="ECO:0000259" key="12">
    <source>
        <dbReference type="PROSITE" id="PS50011"/>
    </source>
</evidence>
<dbReference type="InterPro" id="IPR017441">
    <property type="entry name" value="Protein_kinase_ATP_BS"/>
</dbReference>